<organism evidence="1 2">
    <name type="scientific">Jatrophihabitans cynanchi</name>
    <dbReference type="NCBI Taxonomy" id="2944128"/>
    <lineage>
        <taxon>Bacteria</taxon>
        <taxon>Bacillati</taxon>
        <taxon>Actinomycetota</taxon>
        <taxon>Actinomycetes</taxon>
        <taxon>Jatrophihabitantales</taxon>
        <taxon>Jatrophihabitantaceae</taxon>
        <taxon>Jatrophihabitans</taxon>
    </lineage>
</organism>
<gene>
    <name evidence="1" type="ORF">M6B22_03460</name>
</gene>
<name>A0ABY7K3Z8_9ACTN</name>
<evidence type="ECO:0000313" key="1">
    <source>
        <dbReference type="EMBL" id="WAX57831.1"/>
    </source>
</evidence>
<sequence length="51" mass="6153">MMVRAFPRCSRCECPVNRDECVQVRARRWHPRCWDAYQLEVLAEAMKDLAR</sequence>
<dbReference type="RefSeq" id="WP_269444379.1">
    <property type="nucleotide sequence ID" value="NZ_CP097463.1"/>
</dbReference>
<evidence type="ECO:0000313" key="2">
    <source>
        <dbReference type="Proteomes" id="UP001164693"/>
    </source>
</evidence>
<protein>
    <submittedName>
        <fullName evidence="1">Uncharacterized protein</fullName>
    </submittedName>
</protein>
<reference evidence="1" key="1">
    <citation type="submission" date="2022-05" db="EMBL/GenBank/DDBJ databases">
        <title>Jatrophihabitans sp. SB3-54 whole genome sequence.</title>
        <authorList>
            <person name="Suh M.K."/>
            <person name="Eom M.K."/>
            <person name="Kim J.S."/>
            <person name="Kim H.S."/>
            <person name="Do H.E."/>
            <person name="Shin Y.K."/>
            <person name="Lee J.-S."/>
        </authorList>
    </citation>
    <scope>NUCLEOTIDE SEQUENCE</scope>
    <source>
        <strain evidence="1">SB3-54</strain>
    </source>
</reference>
<accession>A0ABY7K3Z8</accession>
<dbReference type="Proteomes" id="UP001164693">
    <property type="component" value="Chromosome"/>
</dbReference>
<keyword evidence="2" id="KW-1185">Reference proteome</keyword>
<proteinExistence type="predicted"/>
<dbReference type="EMBL" id="CP097463">
    <property type="protein sequence ID" value="WAX57831.1"/>
    <property type="molecule type" value="Genomic_DNA"/>
</dbReference>
<dbReference type="Gene3D" id="2.10.110.10">
    <property type="entry name" value="Cysteine Rich Protein"/>
    <property type="match status" value="1"/>
</dbReference>